<dbReference type="InterPro" id="IPR036638">
    <property type="entry name" value="HLH_DNA-bd_sf"/>
</dbReference>
<dbReference type="Gene3D" id="4.10.280.10">
    <property type="entry name" value="Helix-loop-helix DNA-binding domain"/>
    <property type="match status" value="1"/>
</dbReference>
<dbReference type="Proteomes" id="UP000289738">
    <property type="component" value="Unassembled WGS sequence"/>
</dbReference>
<name>A0A444WW39_ARAHY</name>
<evidence type="ECO:0000313" key="10">
    <source>
        <dbReference type="Proteomes" id="UP000289738"/>
    </source>
</evidence>
<proteinExistence type="predicted"/>
<dbReference type="GO" id="GO:0046983">
    <property type="term" value="F:protein dimerization activity"/>
    <property type="evidence" value="ECO:0007669"/>
    <property type="project" value="InterPro"/>
</dbReference>
<dbReference type="PANTHER" id="PTHR45844">
    <property type="entry name" value="TRANSCRIPTION FACTOR BHLH30"/>
    <property type="match status" value="1"/>
</dbReference>
<dbReference type="Pfam" id="PF00010">
    <property type="entry name" value="HLH"/>
    <property type="match status" value="1"/>
</dbReference>
<evidence type="ECO:0000256" key="4">
    <source>
        <dbReference type="ARBA" id="ARBA00023163"/>
    </source>
</evidence>
<keyword evidence="10" id="KW-1185">Reference proteome</keyword>
<evidence type="ECO:0000259" key="7">
    <source>
        <dbReference type="PROSITE" id="PS50888"/>
    </source>
</evidence>
<dbReference type="GO" id="GO:0005634">
    <property type="term" value="C:nucleus"/>
    <property type="evidence" value="ECO:0007669"/>
    <property type="project" value="UniProtKB-SubCell"/>
</dbReference>
<evidence type="ECO:0000259" key="8">
    <source>
        <dbReference type="PROSITE" id="PS51671"/>
    </source>
</evidence>
<dbReference type="InterPro" id="IPR045865">
    <property type="entry name" value="ACT-like_dom_sf"/>
</dbReference>
<dbReference type="InterPro" id="IPR045847">
    <property type="entry name" value="AIG1-like"/>
</dbReference>
<evidence type="ECO:0000256" key="3">
    <source>
        <dbReference type="ARBA" id="ARBA00023125"/>
    </source>
</evidence>
<gene>
    <name evidence="9" type="ORF">Ahy_Scaffold1g107509</name>
</gene>
<dbReference type="InterPro" id="IPR011598">
    <property type="entry name" value="bHLH_dom"/>
</dbReference>
<sequence>MYRMKAGANQLAFAINSSCCNKGRNLQPSLICGNCILHLSELSQNYGTVNTGEVCLLSNWKYYFLCSILKNMGMQRVRNHYYSGAQILRSSSITPYDYIFTKPRSKAADKKQAAVKHSQAEKRRRMRINTQYEALKNLFQNKTKTDKASLLATTIEIVKNLRKNSILQEASSSSKKEMNKVTNQKKMQEACSPRNDDVFPSWEDKWSLKHEEGLMKATLNCEDKPGLMSTIAKAMGSVEAKVVKAEMVNVGGRTRVVLWVKDSNDDRKGEEILKRTLSTLMQRPVPKKRRFTQ</sequence>
<evidence type="ECO:0000256" key="6">
    <source>
        <dbReference type="SAM" id="MobiDB-lite"/>
    </source>
</evidence>
<accession>A0A444WW39</accession>
<dbReference type="PROSITE" id="PS50888">
    <property type="entry name" value="BHLH"/>
    <property type="match status" value="1"/>
</dbReference>
<evidence type="ECO:0000256" key="5">
    <source>
        <dbReference type="ARBA" id="ARBA00023242"/>
    </source>
</evidence>
<dbReference type="GO" id="GO:0003700">
    <property type="term" value="F:DNA-binding transcription factor activity"/>
    <property type="evidence" value="ECO:0007669"/>
    <property type="project" value="InterPro"/>
</dbReference>
<organism evidence="9 10">
    <name type="scientific">Arachis hypogaea</name>
    <name type="common">Peanut</name>
    <dbReference type="NCBI Taxonomy" id="3818"/>
    <lineage>
        <taxon>Eukaryota</taxon>
        <taxon>Viridiplantae</taxon>
        <taxon>Streptophyta</taxon>
        <taxon>Embryophyta</taxon>
        <taxon>Tracheophyta</taxon>
        <taxon>Spermatophyta</taxon>
        <taxon>Magnoliopsida</taxon>
        <taxon>eudicotyledons</taxon>
        <taxon>Gunneridae</taxon>
        <taxon>Pentapetalae</taxon>
        <taxon>rosids</taxon>
        <taxon>fabids</taxon>
        <taxon>Fabales</taxon>
        <taxon>Fabaceae</taxon>
        <taxon>Papilionoideae</taxon>
        <taxon>50 kb inversion clade</taxon>
        <taxon>dalbergioids sensu lato</taxon>
        <taxon>Dalbergieae</taxon>
        <taxon>Pterocarpus clade</taxon>
        <taxon>Arachis</taxon>
    </lineage>
</organism>
<dbReference type="SMART" id="SM00353">
    <property type="entry name" value="HLH"/>
    <property type="match status" value="1"/>
</dbReference>
<dbReference type="PROSITE" id="PS51671">
    <property type="entry name" value="ACT"/>
    <property type="match status" value="1"/>
</dbReference>
<comment type="subcellular location">
    <subcellularLocation>
        <location evidence="1">Nucleus</location>
    </subcellularLocation>
</comment>
<feature type="region of interest" description="Disordered" evidence="6">
    <location>
        <begin position="168"/>
        <end position="194"/>
    </location>
</feature>
<evidence type="ECO:0000313" key="9">
    <source>
        <dbReference type="EMBL" id="RYQ81634.1"/>
    </source>
</evidence>
<dbReference type="InterPro" id="IPR002912">
    <property type="entry name" value="ACT_dom"/>
</dbReference>
<evidence type="ECO:0000256" key="1">
    <source>
        <dbReference type="ARBA" id="ARBA00004123"/>
    </source>
</evidence>
<feature type="domain" description="BHLH" evidence="7">
    <location>
        <begin position="112"/>
        <end position="161"/>
    </location>
</feature>
<evidence type="ECO:0008006" key="11">
    <source>
        <dbReference type="Google" id="ProtNLM"/>
    </source>
</evidence>
<dbReference type="PANTHER" id="PTHR45844:SF17">
    <property type="entry name" value="TRANSCRIPTION FACTOR BHLH131"/>
    <property type="match status" value="1"/>
</dbReference>
<dbReference type="SUPFAM" id="SSF47459">
    <property type="entry name" value="HLH, helix-loop-helix DNA-binding domain"/>
    <property type="match status" value="1"/>
</dbReference>
<dbReference type="CDD" id="cd04873">
    <property type="entry name" value="ACT_UUR-ACR-like"/>
    <property type="match status" value="1"/>
</dbReference>
<feature type="domain" description="ACT" evidence="8">
    <location>
        <begin position="216"/>
        <end position="293"/>
    </location>
</feature>
<keyword evidence="5" id="KW-0539">Nucleus</keyword>
<keyword evidence="2" id="KW-0805">Transcription regulation</keyword>
<dbReference type="GO" id="GO:0003677">
    <property type="term" value="F:DNA binding"/>
    <property type="evidence" value="ECO:0007669"/>
    <property type="project" value="UniProtKB-KW"/>
</dbReference>
<dbReference type="EMBL" id="SDMP01000021">
    <property type="protein sequence ID" value="RYQ81634.1"/>
    <property type="molecule type" value="Genomic_DNA"/>
</dbReference>
<protein>
    <recommendedName>
        <fullName evidence="11">BHLH domain-containing protein</fullName>
    </recommendedName>
</protein>
<dbReference type="AlphaFoldDB" id="A0A444WW39"/>
<keyword evidence="4" id="KW-0804">Transcription</keyword>
<keyword evidence="3" id="KW-0238">DNA-binding</keyword>
<evidence type="ECO:0000256" key="2">
    <source>
        <dbReference type="ARBA" id="ARBA00023015"/>
    </source>
</evidence>
<reference evidence="9 10" key="1">
    <citation type="submission" date="2019-01" db="EMBL/GenBank/DDBJ databases">
        <title>Sequencing of cultivated peanut Arachis hypogaea provides insights into genome evolution and oil improvement.</title>
        <authorList>
            <person name="Chen X."/>
        </authorList>
    </citation>
    <scope>NUCLEOTIDE SEQUENCE [LARGE SCALE GENOMIC DNA]</scope>
    <source>
        <strain evidence="10">cv. Fuhuasheng</strain>
        <tissue evidence="9">Leaves</tissue>
    </source>
</reference>
<comment type="caution">
    <text evidence="9">The sequence shown here is derived from an EMBL/GenBank/DDBJ whole genome shotgun (WGS) entry which is preliminary data.</text>
</comment>
<dbReference type="SUPFAM" id="SSF55021">
    <property type="entry name" value="ACT-like"/>
    <property type="match status" value="1"/>
</dbReference>